<name>A0AB34KNW3_9PEZI</name>
<gene>
    <name evidence="2" type="ORF">WHR41_05098</name>
</gene>
<evidence type="ECO:0000313" key="2">
    <source>
        <dbReference type="EMBL" id="KAL1585856.1"/>
    </source>
</evidence>
<dbReference type="EMBL" id="JAAQHG020000017">
    <property type="protein sequence ID" value="KAL1585856.1"/>
    <property type="molecule type" value="Genomic_DNA"/>
</dbReference>
<accession>A0AB34KNW3</accession>
<keyword evidence="3" id="KW-1185">Reference proteome</keyword>
<evidence type="ECO:0000256" key="1">
    <source>
        <dbReference type="SAM" id="MobiDB-lite"/>
    </source>
</evidence>
<sequence length="331" mass="36956">MQHVNTPEPHFSPAGLAQSSGDQSGQHPLPEMLQDGEYLQQIHASTELSPFASLPSSPEPPSALISSPPPVVPQSGIYLPGALALAAPTPAPQATAPSIALPPNTGPHRYLRPHHERPPDNVLWPMNIEISMIEICTFCPDWLLNPEVIARAIRNGWNREAIAKAQLYATDELTHDNWLRQNGRIQKQISFGGKLFDNVSIASINDGGRRFDSEYFRNRHGQQLDLTANGWRLKDTYQNARVSTESIGHMPLSALYNRVVNWPSGEDRMLMTQCLEFARNNQQLNLDTSHWDWIIQSQNFAAPAAARTGVNRDDEALRRLHENVDDPGPRR</sequence>
<comment type="caution">
    <text evidence="2">The sequence shown here is derived from an EMBL/GenBank/DDBJ whole genome shotgun (WGS) entry which is preliminary data.</text>
</comment>
<evidence type="ECO:0000313" key="3">
    <source>
        <dbReference type="Proteomes" id="UP000803884"/>
    </source>
</evidence>
<feature type="region of interest" description="Disordered" evidence="1">
    <location>
        <begin position="1"/>
        <end position="42"/>
    </location>
</feature>
<dbReference type="Proteomes" id="UP000803884">
    <property type="component" value="Unassembled WGS sequence"/>
</dbReference>
<dbReference type="AlphaFoldDB" id="A0AB34KNW3"/>
<dbReference type="RefSeq" id="XP_069228962.1">
    <property type="nucleotide sequence ID" value="XM_069373703.1"/>
</dbReference>
<feature type="compositionally biased region" description="Basic and acidic residues" evidence="1">
    <location>
        <begin position="310"/>
        <end position="331"/>
    </location>
</feature>
<dbReference type="GeneID" id="96006541"/>
<feature type="compositionally biased region" description="Polar residues" evidence="1">
    <location>
        <begin position="17"/>
        <end position="26"/>
    </location>
</feature>
<feature type="region of interest" description="Disordered" evidence="1">
    <location>
        <begin position="89"/>
        <end position="116"/>
    </location>
</feature>
<reference evidence="2 3" key="1">
    <citation type="journal article" date="2020" name="Microbiol. Resour. Announc.">
        <title>Draft Genome Sequence of a Cladosporium Species Isolated from the Mesophotic Ascidian Didemnum maculosum.</title>
        <authorList>
            <person name="Gioti A."/>
            <person name="Siaperas R."/>
            <person name="Nikolaivits E."/>
            <person name="Le Goff G."/>
            <person name="Ouazzani J."/>
            <person name="Kotoulas G."/>
            <person name="Topakas E."/>
        </authorList>
    </citation>
    <scope>NUCLEOTIDE SEQUENCE [LARGE SCALE GENOMIC DNA]</scope>
    <source>
        <strain evidence="2 3">TM138-S3</strain>
    </source>
</reference>
<protein>
    <submittedName>
        <fullName evidence="2">Uncharacterized protein</fullName>
    </submittedName>
</protein>
<feature type="region of interest" description="Disordered" evidence="1">
    <location>
        <begin position="306"/>
        <end position="331"/>
    </location>
</feature>
<proteinExistence type="predicted"/>
<organism evidence="2 3">
    <name type="scientific">Cladosporium halotolerans</name>
    <dbReference type="NCBI Taxonomy" id="1052096"/>
    <lineage>
        <taxon>Eukaryota</taxon>
        <taxon>Fungi</taxon>
        <taxon>Dikarya</taxon>
        <taxon>Ascomycota</taxon>
        <taxon>Pezizomycotina</taxon>
        <taxon>Dothideomycetes</taxon>
        <taxon>Dothideomycetidae</taxon>
        <taxon>Cladosporiales</taxon>
        <taxon>Cladosporiaceae</taxon>
        <taxon>Cladosporium</taxon>
    </lineage>
</organism>